<organism evidence="3 4">
    <name type="scientific">Pygocentrus nattereri</name>
    <name type="common">Red-bellied piranha</name>
    <dbReference type="NCBI Taxonomy" id="42514"/>
    <lineage>
        <taxon>Eukaryota</taxon>
        <taxon>Metazoa</taxon>
        <taxon>Chordata</taxon>
        <taxon>Craniata</taxon>
        <taxon>Vertebrata</taxon>
        <taxon>Euteleostomi</taxon>
        <taxon>Actinopterygii</taxon>
        <taxon>Neopterygii</taxon>
        <taxon>Teleostei</taxon>
        <taxon>Ostariophysi</taxon>
        <taxon>Characiformes</taxon>
        <taxon>Characoidei</taxon>
        <taxon>Pygocentrus</taxon>
    </lineage>
</organism>
<protein>
    <recommendedName>
        <fullName evidence="2">Ig-like domain-containing protein</fullName>
    </recommendedName>
</protein>
<dbReference type="SMART" id="SM00409">
    <property type="entry name" value="IG"/>
    <property type="match status" value="1"/>
</dbReference>
<dbReference type="GeneTree" id="ENSGT01080000257344"/>
<evidence type="ECO:0000259" key="2">
    <source>
        <dbReference type="PROSITE" id="PS50835"/>
    </source>
</evidence>
<dbReference type="InterPro" id="IPR036179">
    <property type="entry name" value="Ig-like_dom_sf"/>
</dbReference>
<dbReference type="Ensembl" id="ENSPNAT00000003621.2">
    <property type="protein sequence ID" value="ENSPNAP00000027027.2"/>
    <property type="gene ID" value="ENSPNAG00000030321.1"/>
</dbReference>
<reference evidence="3" key="3">
    <citation type="submission" date="2025-09" db="UniProtKB">
        <authorList>
            <consortium name="Ensembl"/>
        </authorList>
    </citation>
    <scope>IDENTIFICATION</scope>
</reference>
<dbReference type="InterPro" id="IPR013783">
    <property type="entry name" value="Ig-like_fold"/>
</dbReference>
<dbReference type="SMART" id="SM00406">
    <property type="entry name" value="IGv"/>
    <property type="match status" value="1"/>
</dbReference>
<dbReference type="InterPro" id="IPR013106">
    <property type="entry name" value="Ig_V-set"/>
</dbReference>
<feature type="chain" id="PRO_5043691531" description="Ig-like domain-containing protein" evidence="1">
    <location>
        <begin position="21"/>
        <end position="212"/>
    </location>
</feature>
<accession>A0A3B4DRM3</accession>
<dbReference type="Pfam" id="PF07686">
    <property type="entry name" value="V-set"/>
    <property type="match status" value="1"/>
</dbReference>
<feature type="domain" description="Ig-like" evidence="2">
    <location>
        <begin position="22"/>
        <end position="131"/>
    </location>
</feature>
<dbReference type="STRING" id="42514.ENSPNAP00000027027"/>
<dbReference type="Gene3D" id="2.60.40.10">
    <property type="entry name" value="Immunoglobulins"/>
    <property type="match status" value="1"/>
</dbReference>
<dbReference type="PANTHER" id="PTHR23267">
    <property type="entry name" value="IMMUNOGLOBULIN LIGHT CHAIN"/>
    <property type="match status" value="1"/>
</dbReference>
<dbReference type="InterPro" id="IPR050150">
    <property type="entry name" value="IgV_Light_Chain"/>
</dbReference>
<dbReference type="AlphaFoldDB" id="A0A3B4DRM3"/>
<evidence type="ECO:0000313" key="4">
    <source>
        <dbReference type="Proteomes" id="UP001501920"/>
    </source>
</evidence>
<gene>
    <name evidence="3" type="primary">ITGB1BP1</name>
</gene>
<name>A0A3B4DRM3_PYGNA</name>
<reference evidence="3 4" key="1">
    <citation type="submission" date="2020-10" db="EMBL/GenBank/DDBJ databases">
        <title>Pygocentrus nattereri (red-bellied piranha) genome, fPygNat1, primary haplotype.</title>
        <authorList>
            <person name="Myers G."/>
            <person name="Meyer A."/>
            <person name="Karagic N."/>
            <person name="Pippel M."/>
            <person name="Winkler S."/>
            <person name="Tracey A."/>
            <person name="Wood J."/>
            <person name="Formenti G."/>
            <person name="Howe K."/>
            <person name="Fedrigo O."/>
            <person name="Jarvis E.D."/>
        </authorList>
    </citation>
    <scope>NUCLEOTIDE SEQUENCE [LARGE SCALE GENOMIC DNA]</scope>
</reference>
<dbReference type="SUPFAM" id="SSF48726">
    <property type="entry name" value="Immunoglobulin"/>
    <property type="match status" value="1"/>
</dbReference>
<reference evidence="3" key="2">
    <citation type="submission" date="2025-08" db="UniProtKB">
        <authorList>
            <consortium name="Ensembl"/>
        </authorList>
    </citation>
    <scope>IDENTIFICATION</scope>
</reference>
<dbReference type="InterPro" id="IPR007110">
    <property type="entry name" value="Ig-like_dom"/>
</dbReference>
<dbReference type="InterPro" id="IPR003599">
    <property type="entry name" value="Ig_sub"/>
</dbReference>
<evidence type="ECO:0000256" key="1">
    <source>
        <dbReference type="SAM" id="SignalP"/>
    </source>
</evidence>
<keyword evidence="4" id="KW-1185">Reference proteome</keyword>
<sequence length="212" mass="22727">MTLVSIFIWTLILWTQGSSGQVTVTQTPAVKTVSPGDSVTISCRTSPAVFTASGLHFLAWYQQKPGEAPKLLIYVADTLDDDVPARFSGSGSGTDFTLTISNVQTEDAGDYYCQSYHEISGSGVFPQCLVGVQKPPSVQLHRDCTAAAGLYCRCFSRGVSSISSRFMSMGSLVASESLVCSRGWTLAETSSCSWMSRSSLMALSSSLLELTR</sequence>
<evidence type="ECO:0000313" key="3">
    <source>
        <dbReference type="Ensembl" id="ENSPNAP00000027027.2"/>
    </source>
</evidence>
<dbReference type="FunFam" id="2.60.40.10:FF:001495">
    <property type="entry name" value="Si:dkey-234i14.13"/>
    <property type="match status" value="1"/>
</dbReference>
<dbReference type="PROSITE" id="PS50835">
    <property type="entry name" value="IG_LIKE"/>
    <property type="match status" value="1"/>
</dbReference>
<feature type="signal peptide" evidence="1">
    <location>
        <begin position="1"/>
        <end position="20"/>
    </location>
</feature>
<dbReference type="OMA" id="NGYHIAW"/>
<dbReference type="Proteomes" id="UP001501920">
    <property type="component" value="Chromosome 11"/>
</dbReference>
<proteinExistence type="predicted"/>
<keyword evidence="1" id="KW-0732">Signal</keyword>